<name>A0A914Z152_9BILA</name>
<evidence type="ECO:0000313" key="1">
    <source>
        <dbReference type="Proteomes" id="UP000887577"/>
    </source>
</evidence>
<dbReference type="WBParaSite" id="PSU_v2.g6450.t1">
    <property type="protein sequence ID" value="PSU_v2.g6450.t1"/>
    <property type="gene ID" value="PSU_v2.g6450"/>
</dbReference>
<protein>
    <submittedName>
        <fullName evidence="2">Uncharacterized protein</fullName>
    </submittedName>
</protein>
<reference evidence="2" key="1">
    <citation type="submission" date="2022-11" db="UniProtKB">
        <authorList>
            <consortium name="WormBaseParasite"/>
        </authorList>
    </citation>
    <scope>IDENTIFICATION</scope>
</reference>
<sequence length="102" mass="11498">MRTSAYWKSQVVSHWNTDVHYFVCRFAEDARNKCNAEWDNCVDNYVYVRQIFDAFTFRGPLIALDSGRDGYFGKGCNAYIETASISPDVTMGGGSFSNLASL</sequence>
<dbReference type="Proteomes" id="UP000887577">
    <property type="component" value="Unplaced"/>
</dbReference>
<keyword evidence="1" id="KW-1185">Reference proteome</keyword>
<proteinExistence type="predicted"/>
<organism evidence="1 2">
    <name type="scientific">Panagrolaimus superbus</name>
    <dbReference type="NCBI Taxonomy" id="310955"/>
    <lineage>
        <taxon>Eukaryota</taxon>
        <taxon>Metazoa</taxon>
        <taxon>Ecdysozoa</taxon>
        <taxon>Nematoda</taxon>
        <taxon>Chromadorea</taxon>
        <taxon>Rhabditida</taxon>
        <taxon>Tylenchina</taxon>
        <taxon>Panagrolaimomorpha</taxon>
        <taxon>Panagrolaimoidea</taxon>
        <taxon>Panagrolaimidae</taxon>
        <taxon>Panagrolaimus</taxon>
    </lineage>
</organism>
<evidence type="ECO:0000313" key="2">
    <source>
        <dbReference type="WBParaSite" id="PSU_v2.g6450.t1"/>
    </source>
</evidence>
<accession>A0A914Z152</accession>
<dbReference type="AlphaFoldDB" id="A0A914Z152"/>